<dbReference type="GO" id="GO:0045892">
    <property type="term" value="P:negative regulation of DNA-templated transcription"/>
    <property type="evidence" value="ECO:0007669"/>
    <property type="project" value="TreeGrafter"/>
</dbReference>
<dbReference type="PROSITE" id="PS50105">
    <property type="entry name" value="SAM_DOMAIN"/>
    <property type="match status" value="1"/>
</dbReference>
<sequence length="1622" mass="173789">MMDEMNSCVFTRPVDRSEDDSPPVCLVELINSKTKVTETHESTELSVGKSNITLEENSGNNCKVEGICPIKSGSSSISFHDLKSGSPLPAVTSADEKSDCLSNTLSSENPLPRSIDLENTQLSTRKESSSLTSNHHASRDGSESLTGEYCLQSKVKMSTCDLEAEDEDDVDLEDRPLTVDTQESDEVLLNESSKKTILGTNNSVCTISHSVTEEKENPTSSVTTASKTSFFVIHNTPSAVVCLSSSPSSCQSTLSVQNCQSTSVLNKSCSSEGHHTSAPVALATVAPIRMSSVGPDYSLSNEILRPIKPAPQDTQTNTVISNQATPQTVTSIFPSKHEIVSTTSSVSYNPKSSQSSTNERLSFPAVSITKPASIGTNSVTISIAPTVNSSVITTHSMPSIFNVRTRPTVAQSVLPVLSVGPQPAPSLTTQTSLSSLQSQSTVHFMPFVGNMPVTMPVSATSTGLRNVINHNQAIPIAGTPTAPCPPLQIFNMTPMPQFMGTPSYVLHPTGPVAGANSFQFPQGSTHLLPGLSGSAGVGGATFNFLQPQNYPSTIFPQPPTIPDLLIDPQNPMGLGHSVLTPPTSIALISAINNPSSSSFTSIYPTLLHPPNQNFFPTSSTHSGPVSYPYSTALAAGTNLVNATAPQMATSLVPAAVTNFPNIHNSNETNFMFQSGPPHGTSFISSNFAPNPGQLFPPCQFPTFPNLFQTNDNCLTNTFISSSLSTDLTSTCDTKSSLNINGNSLGGNSGTCLSTYWPYVSSNDLINPTSIVQATNSTHQTDYLQSVSNNSLNDRSKMNDVNTDNSGILNNPENINGGTTTTTTTIINPLTHVPINSSINSTCTTINTTTTTSITSTLDNNSNNNSSNSGNHNKNNIVPLNSSTTVLPAIRRRRRLFAQNGIKPITNVIQSPFLNHTNSMNDESNNSTVVNSTGDDTNIPTVSDPQLCANVNNSNDNNNNDSSVDNDVDDIININSDSLTTCDSELKQSDTMQSYDKLTPFTKSSTTTILNFRSNTLQQSVESEQLCDQISTDIEFTSKLSKEIQQKDSLEYDDITKLPSSSCATFINSSLVMTTIVTTQLMPTLSTISMTSNTTITPSKMITTSSTISPDCRIVALDATKARDLNHNADGSVSPTSLPFSPSNADNNNKLVYKNSDLLQNENKVVSDGKYDDKEAAKDVVNNQMKSPVNSTLLVNNDIDHSSDQKDSINTNYSKLLSTACVSSNSINASSTCSKLKSTVTPFEFPPPPVIIGPDDRRILTHYIDGHIIYESDKPFPVKNGMIVVETALMKQQQSCVVSSTNSPLKTFINNGYEDRIMNNVKSPTTPSFSSLKTTAVKPVDNCESEAFIATSSSRLPIQDVGGCGNSWINPLKVSNSSSLSIVDKYTNHPGSVVTSNSPCMLLQYEARRRKPSNEQQLYNDIHDENNSNRNSASVVYTQSPIVSIPSRNDRQSSSDMKGGNESTVIDGKSIESYSQHSLISQYHNTESSISLSKPLNEIQSSSGIMTGLTSTAFNQSTCQQRTPSIAQAMYGISQTITPSPGLLTPNPPPKGPIYKWTPDDVVAFVRGTPGCGAYASAFLNNEIDGEALLLLAEDQFIQPPIGMKIGPALKLVARLESLKNCC</sequence>
<name>A0AA84ZAE6_9TREM</name>
<feature type="region of interest" description="Disordered" evidence="1">
    <location>
        <begin position="856"/>
        <end position="879"/>
    </location>
</feature>
<feature type="compositionally biased region" description="Polar residues" evidence="1">
    <location>
        <begin position="117"/>
        <end position="135"/>
    </location>
</feature>
<dbReference type="PANTHER" id="PTHR12247:SF138">
    <property type="entry name" value="POLYHOMEOTIC DISTAL, ISOFORM A-RELATED"/>
    <property type="match status" value="1"/>
</dbReference>
<protein>
    <recommendedName>
        <fullName evidence="2">SAM domain-containing protein</fullName>
    </recommendedName>
</protein>
<feature type="region of interest" description="Disordered" evidence="1">
    <location>
        <begin position="1438"/>
        <end position="1464"/>
    </location>
</feature>
<proteinExistence type="predicted"/>
<evidence type="ECO:0000259" key="2">
    <source>
        <dbReference type="PROSITE" id="PS50105"/>
    </source>
</evidence>
<feature type="region of interest" description="Disordered" evidence="1">
    <location>
        <begin position="90"/>
        <end position="144"/>
    </location>
</feature>
<dbReference type="WBParaSite" id="SMRG1_21270.2">
    <property type="protein sequence ID" value="SMRG1_21270.2"/>
    <property type="gene ID" value="SMRG1_21270"/>
</dbReference>
<dbReference type="InterPro" id="IPR001660">
    <property type="entry name" value="SAM"/>
</dbReference>
<dbReference type="GO" id="GO:0003682">
    <property type="term" value="F:chromatin binding"/>
    <property type="evidence" value="ECO:0007669"/>
    <property type="project" value="TreeGrafter"/>
</dbReference>
<evidence type="ECO:0000313" key="3">
    <source>
        <dbReference type="Proteomes" id="UP000050790"/>
    </source>
</evidence>
<feature type="compositionally biased region" description="Polar residues" evidence="1">
    <location>
        <begin position="1453"/>
        <end position="1463"/>
    </location>
</feature>
<dbReference type="Pfam" id="PF00536">
    <property type="entry name" value="SAM_1"/>
    <property type="match status" value="1"/>
</dbReference>
<dbReference type="GO" id="GO:0035102">
    <property type="term" value="C:PRC1 complex"/>
    <property type="evidence" value="ECO:0007669"/>
    <property type="project" value="TreeGrafter"/>
</dbReference>
<dbReference type="CDD" id="cd09509">
    <property type="entry name" value="SAM_Polycomb"/>
    <property type="match status" value="1"/>
</dbReference>
<accession>A0AA84ZAE6</accession>
<dbReference type="InterPro" id="IPR013761">
    <property type="entry name" value="SAM/pointed_sf"/>
</dbReference>
<dbReference type="Proteomes" id="UP000050790">
    <property type="component" value="Unassembled WGS sequence"/>
</dbReference>
<feature type="compositionally biased region" description="Low complexity" evidence="1">
    <location>
        <begin position="856"/>
        <end position="876"/>
    </location>
</feature>
<dbReference type="InterPro" id="IPR050548">
    <property type="entry name" value="PcG_chromatin_remod_factors"/>
</dbReference>
<evidence type="ECO:0000313" key="4">
    <source>
        <dbReference type="WBParaSite" id="SMRG1_21270.2"/>
    </source>
</evidence>
<dbReference type="SUPFAM" id="SSF47769">
    <property type="entry name" value="SAM/Pointed domain"/>
    <property type="match status" value="1"/>
</dbReference>
<dbReference type="Gene3D" id="1.10.150.50">
    <property type="entry name" value="Transcription Factor, Ets-1"/>
    <property type="match status" value="1"/>
</dbReference>
<dbReference type="PANTHER" id="PTHR12247">
    <property type="entry name" value="POLYCOMB GROUP PROTEIN"/>
    <property type="match status" value="1"/>
</dbReference>
<evidence type="ECO:0000256" key="1">
    <source>
        <dbReference type="SAM" id="MobiDB-lite"/>
    </source>
</evidence>
<dbReference type="SMART" id="SM00454">
    <property type="entry name" value="SAM"/>
    <property type="match status" value="1"/>
</dbReference>
<reference evidence="4" key="1">
    <citation type="submission" date="2023-11" db="UniProtKB">
        <authorList>
            <consortium name="WormBaseParasite"/>
        </authorList>
    </citation>
    <scope>IDENTIFICATION</scope>
</reference>
<feature type="compositionally biased region" description="Polar residues" evidence="1">
    <location>
        <begin position="100"/>
        <end position="109"/>
    </location>
</feature>
<organism evidence="3 4">
    <name type="scientific">Schistosoma margrebowiei</name>
    <dbReference type="NCBI Taxonomy" id="48269"/>
    <lineage>
        <taxon>Eukaryota</taxon>
        <taxon>Metazoa</taxon>
        <taxon>Spiralia</taxon>
        <taxon>Lophotrochozoa</taxon>
        <taxon>Platyhelminthes</taxon>
        <taxon>Trematoda</taxon>
        <taxon>Digenea</taxon>
        <taxon>Strigeidida</taxon>
        <taxon>Schistosomatoidea</taxon>
        <taxon>Schistosomatidae</taxon>
        <taxon>Schistosoma</taxon>
    </lineage>
</organism>
<feature type="domain" description="SAM" evidence="2">
    <location>
        <begin position="1556"/>
        <end position="1603"/>
    </location>
</feature>
<dbReference type="GO" id="GO:0042393">
    <property type="term" value="F:histone binding"/>
    <property type="evidence" value="ECO:0007669"/>
    <property type="project" value="TreeGrafter"/>
</dbReference>